<dbReference type="EMBL" id="CAAHFG010000003">
    <property type="protein sequence ID" value="VGO15714.1"/>
    <property type="molecule type" value="Genomic_DNA"/>
</dbReference>
<keyword evidence="1" id="KW-0378">Hydrolase</keyword>
<evidence type="ECO:0000256" key="1">
    <source>
        <dbReference type="ARBA" id="ARBA00022801"/>
    </source>
</evidence>
<dbReference type="InterPro" id="IPR036514">
    <property type="entry name" value="SGNH_hydro_sf"/>
</dbReference>
<proteinExistence type="predicted"/>
<dbReference type="InterPro" id="IPR005181">
    <property type="entry name" value="SASA"/>
</dbReference>
<dbReference type="SUPFAM" id="SSF52266">
    <property type="entry name" value="SGNH hydrolase"/>
    <property type="match status" value="1"/>
</dbReference>
<organism evidence="3 4">
    <name type="scientific">Pontiella desulfatans</name>
    <dbReference type="NCBI Taxonomy" id="2750659"/>
    <lineage>
        <taxon>Bacteria</taxon>
        <taxon>Pseudomonadati</taxon>
        <taxon>Kiritimatiellota</taxon>
        <taxon>Kiritimatiellia</taxon>
        <taxon>Kiritimatiellales</taxon>
        <taxon>Pontiellaceae</taxon>
        <taxon>Pontiella</taxon>
    </lineage>
</organism>
<dbReference type="PANTHER" id="PTHR31988:SF19">
    <property type="entry name" value="9-O-ACETYL-N-ACETYLNEURAMINIC ACID DEACETYLASE-RELATED"/>
    <property type="match status" value="1"/>
</dbReference>
<evidence type="ECO:0000313" key="4">
    <source>
        <dbReference type="Proteomes" id="UP000366872"/>
    </source>
</evidence>
<evidence type="ECO:0000313" key="3">
    <source>
        <dbReference type="EMBL" id="VGO15714.1"/>
    </source>
</evidence>
<dbReference type="Proteomes" id="UP000366872">
    <property type="component" value="Unassembled WGS sequence"/>
</dbReference>
<accession>A0A6C2U8H5</accession>
<evidence type="ECO:0000259" key="2">
    <source>
        <dbReference type="Pfam" id="PF03629"/>
    </source>
</evidence>
<dbReference type="InterPro" id="IPR052940">
    <property type="entry name" value="Carb_Esterase_6"/>
</dbReference>
<dbReference type="Pfam" id="PF03629">
    <property type="entry name" value="SASA"/>
    <property type="match status" value="1"/>
</dbReference>
<dbReference type="Gene3D" id="3.40.50.1110">
    <property type="entry name" value="SGNH hydrolase"/>
    <property type="match status" value="1"/>
</dbReference>
<keyword evidence="4" id="KW-1185">Reference proteome</keyword>
<dbReference type="AlphaFoldDB" id="A0A6C2U8H5"/>
<gene>
    <name evidence="3" type="primary">axe1-6A_3</name>
    <name evidence="3" type="ORF">PDESU_04299</name>
</gene>
<dbReference type="PANTHER" id="PTHR31988">
    <property type="entry name" value="ESTERASE, PUTATIVE (DUF303)-RELATED"/>
    <property type="match status" value="1"/>
</dbReference>
<protein>
    <submittedName>
        <fullName evidence="3">Carbohydrate acetyl esterase/feruloyl esterase</fullName>
    </submittedName>
</protein>
<sequence length="685" mass="72939">MEMRRDMMKIQERTGFDLAALKSLLIYSGMLWTSSVQAALIATDSFATQAGGAPSYYDTAINGGSIDNGSAQNPSVGVSGFTGAWDAIGYKTGAVQAQNGVSLTHAMSAGSAMNGSIRGYSVQGGRADLSRRVSRALTSAPTSDGTYYMSILLRKTASSTTGTLWAGLGPSERYDVFITGSTSTFIGLNAGAISFYSNGTITELLASGNVNAEETYLALLQFDYSSAGADSVTVTLYDSASVQQATRTFNNLTLNMSYLHLAICPYYSPEEAIDEFRFGTALSDVVATGTDVVAHDDLYELPAGEITITNAPSVLSNDLLADSAVLVTNVTDGTLSFNADGTFDYTAPGVATNSFWYSAVNATSTSTPAKVTLITTPPLPQIPTDPKKLHVYLLIGQSNMAGRAPYTSEEEGIIDGTFLLNGSDIWEPAEIPLNQYSTIRKELSLQKLNPGYTFAQTMAASNSAVSIGLVVNARGGTSIDLWAKGGTYYNEAIRRAQIAQTNATLKGILWHQGEADRDIPTGYINKLTNLVFNLRNDLGKPNLPFVAGEIHESVSLQINSQINQLPGLVPFSGVAGSAGLSLIDDFHFDNASQKLLGRRYAAEMQRIQTQLNSPPAFSGSIEHGSDSITWGLTNLIPGAMVDILQSPRLSPVNWSTAATFIATAPSTNWVGSAVEPQSFYTAEWR</sequence>
<feature type="domain" description="Sialate O-acetylesterase" evidence="2">
    <location>
        <begin position="389"/>
        <end position="605"/>
    </location>
</feature>
<reference evidence="3 4" key="1">
    <citation type="submission" date="2019-04" db="EMBL/GenBank/DDBJ databases">
        <authorList>
            <person name="Van Vliet M D."/>
        </authorList>
    </citation>
    <scope>NUCLEOTIDE SEQUENCE [LARGE SCALE GENOMIC DNA]</scope>
    <source>
        <strain evidence="3 4">F1</strain>
    </source>
</reference>
<name>A0A6C2U8H5_PONDE</name>
<dbReference type="GO" id="GO:0016788">
    <property type="term" value="F:hydrolase activity, acting on ester bonds"/>
    <property type="evidence" value="ECO:0007669"/>
    <property type="project" value="UniProtKB-ARBA"/>
</dbReference>